<dbReference type="SUPFAM" id="SSF53182">
    <property type="entry name" value="Pyrrolidone carboxyl peptidase (pyroglutamate aminopeptidase)"/>
    <property type="match status" value="1"/>
</dbReference>
<keyword evidence="6 11" id="KW-0548">Nucleotidyltransferase</keyword>
<dbReference type="InterPro" id="IPR001228">
    <property type="entry name" value="IspD"/>
</dbReference>
<evidence type="ECO:0000313" key="11">
    <source>
        <dbReference type="EMBL" id="CAL4785071.1"/>
    </source>
</evidence>
<dbReference type="InterPro" id="IPR034683">
    <property type="entry name" value="IspD/TarI"/>
</dbReference>
<keyword evidence="12" id="KW-1185">Reference proteome</keyword>
<evidence type="ECO:0000313" key="12">
    <source>
        <dbReference type="Proteomes" id="UP001152797"/>
    </source>
</evidence>
<keyword evidence="3" id="KW-0963">Cytoplasm</keyword>
<keyword evidence="4" id="KW-0645">Protease</keyword>
<evidence type="ECO:0000256" key="3">
    <source>
        <dbReference type="ARBA" id="ARBA00022490"/>
    </source>
</evidence>
<dbReference type="GO" id="GO:0006508">
    <property type="term" value="P:proteolysis"/>
    <property type="evidence" value="ECO:0007669"/>
    <property type="project" value="UniProtKB-KW"/>
</dbReference>
<evidence type="ECO:0000256" key="2">
    <source>
        <dbReference type="ARBA" id="ARBA00009789"/>
    </source>
</evidence>
<dbReference type="InterPro" id="IPR016125">
    <property type="entry name" value="Peptidase_C15-like"/>
</dbReference>
<comment type="similarity">
    <text evidence="2">Belongs to the IspD/TarI cytidylyltransferase family. IspD subfamily.</text>
</comment>
<accession>A0A9P1G1Q5</accession>
<dbReference type="Proteomes" id="UP001152797">
    <property type="component" value="Unassembled WGS sequence"/>
</dbReference>
<evidence type="ECO:0000313" key="10">
    <source>
        <dbReference type="EMBL" id="CAI3997759.1"/>
    </source>
</evidence>
<dbReference type="EMBL" id="CAMXCT030002380">
    <property type="protein sequence ID" value="CAL4785071.1"/>
    <property type="molecule type" value="Genomic_DNA"/>
</dbReference>
<dbReference type="GO" id="GO:0005829">
    <property type="term" value="C:cytosol"/>
    <property type="evidence" value="ECO:0007669"/>
    <property type="project" value="InterPro"/>
</dbReference>
<evidence type="ECO:0000256" key="9">
    <source>
        <dbReference type="ARBA" id="ARBA00069967"/>
    </source>
</evidence>
<dbReference type="GO" id="GO:0050518">
    <property type="term" value="F:2-C-methyl-D-erythritol 4-phosphate cytidylyltransferase activity"/>
    <property type="evidence" value="ECO:0007669"/>
    <property type="project" value="InterPro"/>
</dbReference>
<protein>
    <recommendedName>
        <fullName evidence="9">2-C-methyl-D-erythritol 4-phosphate cytidylyltransferase, chloroplastic</fullName>
    </recommendedName>
</protein>
<dbReference type="InterPro" id="IPR036440">
    <property type="entry name" value="Peptidase_C15-like_sf"/>
</dbReference>
<dbReference type="HAMAP" id="MF_00108">
    <property type="entry name" value="IspD"/>
    <property type="match status" value="1"/>
</dbReference>
<evidence type="ECO:0000256" key="1">
    <source>
        <dbReference type="ARBA" id="ARBA00006641"/>
    </source>
</evidence>
<evidence type="ECO:0000256" key="4">
    <source>
        <dbReference type="ARBA" id="ARBA00022670"/>
    </source>
</evidence>
<name>A0A9P1G1Q5_9DINO</name>
<gene>
    <name evidence="10" type="ORF">C1SCF055_LOCUS24105</name>
</gene>
<evidence type="ECO:0000256" key="7">
    <source>
        <dbReference type="ARBA" id="ARBA00022801"/>
    </source>
</evidence>
<keyword evidence="5" id="KW-0808">Transferase</keyword>
<dbReference type="Gene3D" id="3.90.550.10">
    <property type="entry name" value="Spore Coat Polysaccharide Biosynthesis Protein SpsA, Chain A"/>
    <property type="match status" value="1"/>
</dbReference>
<dbReference type="SUPFAM" id="SSF53448">
    <property type="entry name" value="Nucleotide-diphospho-sugar transferases"/>
    <property type="match status" value="1"/>
</dbReference>
<dbReference type="EMBL" id="CAMXCT010002380">
    <property type="protein sequence ID" value="CAI3997759.1"/>
    <property type="molecule type" value="Genomic_DNA"/>
</dbReference>
<dbReference type="InterPro" id="IPR029044">
    <property type="entry name" value="Nucleotide-diphossugar_trans"/>
</dbReference>
<dbReference type="GO" id="GO:0016920">
    <property type="term" value="F:pyroglutamyl-peptidase activity"/>
    <property type="evidence" value="ECO:0007669"/>
    <property type="project" value="InterPro"/>
</dbReference>
<dbReference type="EMBL" id="CAMXCT020002380">
    <property type="protein sequence ID" value="CAL1151134.1"/>
    <property type="molecule type" value="Genomic_DNA"/>
</dbReference>
<dbReference type="FunFam" id="3.90.550.10:FF:000003">
    <property type="entry name" value="2-C-methyl-D-erythritol 4-phosphate cytidylyltransferase"/>
    <property type="match status" value="1"/>
</dbReference>
<dbReference type="InterPro" id="IPR000816">
    <property type="entry name" value="Peptidase_C15"/>
</dbReference>
<dbReference type="CDD" id="cd02516">
    <property type="entry name" value="CDP-ME_synthetase"/>
    <property type="match status" value="1"/>
</dbReference>
<evidence type="ECO:0000256" key="5">
    <source>
        <dbReference type="ARBA" id="ARBA00022679"/>
    </source>
</evidence>
<reference evidence="11 12" key="2">
    <citation type="submission" date="2024-05" db="EMBL/GenBank/DDBJ databases">
        <authorList>
            <person name="Chen Y."/>
            <person name="Shah S."/>
            <person name="Dougan E. K."/>
            <person name="Thang M."/>
            <person name="Chan C."/>
        </authorList>
    </citation>
    <scope>NUCLEOTIDE SEQUENCE [LARGE SCALE GENOMIC DNA]</scope>
</reference>
<proteinExistence type="inferred from homology"/>
<dbReference type="GO" id="GO:0008299">
    <property type="term" value="P:isoprenoid biosynthetic process"/>
    <property type="evidence" value="ECO:0007669"/>
    <property type="project" value="InterPro"/>
</dbReference>
<dbReference type="AlphaFoldDB" id="A0A9P1G1Q5"/>
<evidence type="ECO:0000256" key="8">
    <source>
        <dbReference type="ARBA" id="ARBA00022807"/>
    </source>
</evidence>
<dbReference type="InterPro" id="IPR050088">
    <property type="entry name" value="IspD/TarI_cytidylyltransf_bact"/>
</dbReference>
<keyword evidence="8" id="KW-0788">Thiol protease</keyword>
<dbReference type="NCBIfam" id="TIGR00453">
    <property type="entry name" value="ispD"/>
    <property type="match status" value="1"/>
</dbReference>
<dbReference type="CDD" id="cd00501">
    <property type="entry name" value="Peptidase_C15"/>
    <property type="match status" value="1"/>
</dbReference>
<dbReference type="Gene3D" id="3.40.630.20">
    <property type="entry name" value="Peptidase C15, pyroglutamyl peptidase I-like"/>
    <property type="match status" value="1"/>
</dbReference>
<dbReference type="Pfam" id="PF01128">
    <property type="entry name" value="IspD"/>
    <property type="match status" value="1"/>
</dbReference>
<dbReference type="PRINTS" id="PR00706">
    <property type="entry name" value="PYROGLUPTASE"/>
</dbReference>
<comment type="similarity">
    <text evidence="1">Belongs to the peptidase C15 family.</text>
</comment>
<keyword evidence="7" id="KW-0378">Hydrolase</keyword>
<reference evidence="10" key="1">
    <citation type="submission" date="2022-10" db="EMBL/GenBank/DDBJ databases">
        <authorList>
            <person name="Chen Y."/>
            <person name="Dougan E. K."/>
            <person name="Chan C."/>
            <person name="Rhodes N."/>
            <person name="Thang M."/>
        </authorList>
    </citation>
    <scope>NUCLEOTIDE SEQUENCE</scope>
</reference>
<dbReference type="Pfam" id="PF01470">
    <property type="entry name" value="Peptidase_C15"/>
    <property type="match status" value="1"/>
</dbReference>
<organism evidence="10">
    <name type="scientific">Cladocopium goreaui</name>
    <dbReference type="NCBI Taxonomy" id="2562237"/>
    <lineage>
        <taxon>Eukaryota</taxon>
        <taxon>Sar</taxon>
        <taxon>Alveolata</taxon>
        <taxon>Dinophyceae</taxon>
        <taxon>Suessiales</taxon>
        <taxon>Symbiodiniaceae</taxon>
        <taxon>Cladocopium</taxon>
    </lineage>
</organism>
<sequence length="434" mass="47098">MVRLLLTAFRPFDEWDENSSWLALQAVTRELPPGAEVTTRLYPVDYEAVRERLAADLATPYDAVLHLGQASGASAVRLEQFALNARRDRGDAEEDVKPLESDGPAAYRSRLPLADWASELRGEGVPVEVSLHAGDYLCNAAMYWSHYLLEAQGGEPRVAFVHLPLDVSQAARAGREIASLPTEYSAHAAVMSKFAVLVLAAGRSSRFGDPNYKKPMAMLDGRAVWLHSTERFIERPDVCQTVVVVSPDDREEFQRKFGANLAFMGVDLCEGGLERADSVRAGLATLRGDATHVAVHDAARPLVTDDEIDRVFAAAVENHAAILATPVTATLKRVDDGKITATESRDGLWAAQTPQVFERALLQRANDAAGDAPVTDDAQLVELLGEPVAIVEGSPNNLKVTTQDDLKLAAAILAARPAPKPKGAHPFADDDLWR</sequence>
<evidence type="ECO:0000256" key="6">
    <source>
        <dbReference type="ARBA" id="ARBA00022695"/>
    </source>
</evidence>
<comment type="caution">
    <text evidence="10">The sequence shown here is derived from an EMBL/GenBank/DDBJ whole genome shotgun (WGS) entry which is preliminary data.</text>
</comment>
<dbReference type="PANTHER" id="PTHR32125">
    <property type="entry name" value="2-C-METHYL-D-ERYTHRITOL 4-PHOSPHATE CYTIDYLYLTRANSFERASE, CHLOROPLASTIC"/>
    <property type="match status" value="1"/>
</dbReference>
<dbReference type="PANTHER" id="PTHR32125:SF4">
    <property type="entry name" value="2-C-METHYL-D-ERYTHRITOL 4-PHOSPHATE CYTIDYLYLTRANSFERASE, CHLOROPLASTIC"/>
    <property type="match status" value="1"/>
</dbReference>
<dbReference type="OrthoDB" id="414267at2759"/>